<dbReference type="Gene3D" id="3.40.50.300">
    <property type="entry name" value="P-loop containing nucleotide triphosphate hydrolases"/>
    <property type="match status" value="1"/>
</dbReference>
<dbReference type="InterPro" id="IPR011990">
    <property type="entry name" value="TPR-like_helical_dom_sf"/>
</dbReference>
<proteinExistence type="predicted"/>
<dbReference type="PANTHER" id="PTHR12788:SF10">
    <property type="entry name" value="PROTEIN-TYROSINE SULFOTRANSFERASE"/>
    <property type="match status" value="1"/>
</dbReference>
<dbReference type="PANTHER" id="PTHR12788">
    <property type="entry name" value="PROTEIN-TYROSINE SULFOTRANSFERASE 2"/>
    <property type="match status" value="1"/>
</dbReference>
<dbReference type="Proteomes" id="UP001162030">
    <property type="component" value="Chromosome"/>
</dbReference>
<organism evidence="2 3">
    <name type="scientific">Methylocaldum szegediense</name>
    <dbReference type="NCBI Taxonomy" id="73780"/>
    <lineage>
        <taxon>Bacteria</taxon>
        <taxon>Pseudomonadati</taxon>
        <taxon>Pseudomonadota</taxon>
        <taxon>Gammaproteobacteria</taxon>
        <taxon>Methylococcales</taxon>
        <taxon>Methylococcaceae</taxon>
        <taxon>Methylocaldum</taxon>
    </lineage>
</organism>
<dbReference type="SMART" id="SM00028">
    <property type="entry name" value="TPR"/>
    <property type="match status" value="3"/>
</dbReference>
<evidence type="ECO:0000313" key="3">
    <source>
        <dbReference type="Proteomes" id="UP001162030"/>
    </source>
</evidence>
<dbReference type="SUPFAM" id="SSF48452">
    <property type="entry name" value="TPR-like"/>
    <property type="match status" value="1"/>
</dbReference>
<dbReference type="SUPFAM" id="SSF52540">
    <property type="entry name" value="P-loop containing nucleoside triphosphate hydrolases"/>
    <property type="match status" value="1"/>
</dbReference>
<dbReference type="InterPro" id="IPR019734">
    <property type="entry name" value="TPR_rpt"/>
</dbReference>
<evidence type="ECO:0000256" key="1">
    <source>
        <dbReference type="ARBA" id="ARBA00022679"/>
    </source>
</evidence>
<dbReference type="EMBL" id="OX458333">
    <property type="protein sequence ID" value="CAI8784285.1"/>
    <property type="molecule type" value="Genomic_DNA"/>
</dbReference>
<keyword evidence="3" id="KW-1185">Reference proteome</keyword>
<protein>
    <submittedName>
        <fullName evidence="2">Tetratricopeptide repeat protein</fullName>
    </submittedName>
</protein>
<sequence length="510" mass="58218">MMTFLQRGQAAVQSRNLVEAAGWFEKAVAENPKDGQAKACLGQTLCWLGRREQGIAHLRQSGQLLLKKARKSRDISLLLGLAEQLQFWNDYRGSLELLKQAVQIDGSKVRGFQLLALAHSRLNENKPALSAARKAVRLAPHSGVLQILLATLETDDRQYEEAKRRLEKVLTGFPTPEEKFRAHKELARVLDKLETYEQVFGHLRAAGDVAGLLPEVKKQDAALVPTLIKTNTLGFTRELLERWSCAGLPRDESRKLVFIVGFMRSGTTLTQEVLDSHPDVFVADETDLIVTLRNELHRMAGTAGTTPELLENIDIPGVTHLRRFYWERARGRFGEKIDRRPVFVDKTTMNTIDLGLINCLFPDAKVVFVMRDPRDVCLSCFMQTMAPTPSTVHVLQWERTAAFYAEVMEWWMCIRSRMTMDFYELRYEDAVFRFEESFRKVFDFVGLDWDPSVAEFHKRVAGKYVNSPSHGQVAQPLYTSSVGRWKHYEAEFAPISKMLEPFVTAFGYER</sequence>
<dbReference type="Gene3D" id="1.25.40.10">
    <property type="entry name" value="Tetratricopeptide repeat domain"/>
    <property type="match status" value="1"/>
</dbReference>
<accession>A0ABM9HZ75</accession>
<dbReference type="RefSeq" id="WP_317963765.1">
    <property type="nucleotide sequence ID" value="NZ_OX458333.1"/>
</dbReference>
<reference evidence="2 3" key="1">
    <citation type="submission" date="2023-03" db="EMBL/GenBank/DDBJ databases">
        <authorList>
            <person name="Pearce D."/>
        </authorList>
    </citation>
    <scope>NUCLEOTIDE SEQUENCE [LARGE SCALE GENOMIC DNA]</scope>
    <source>
        <strain evidence="2">Msz</strain>
    </source>
</reference>
<gene>
    <name evidence="2" type="ORF">MSZNOR_1281</name>
</gene>
<keyword evidence="1" id="KW-0808">Transferase</keyword>
<evidence type="ECO:0000313" key="2">
    <source>
        <dbReference type="EMBL" id="CAI8784285.1"/>
    </source>
</evidence>
<name>A0ABM9HZ75_9GAMM</name>
<dbReference type="Pfam" id="PF13469">
    <property type="entry name" value="Sulfotransfer_3"/>
    <property type="match status" value="1"/>
</dbReference>
<dbReference type="InterPro" id="IPR026634">
    <property type="entry name" value="TPST-like"/>
</dbReference>
<dbReference type="InterPro" id="IPR027417">
    <property type="entry name" value="P-loop_NTPase"/>
</dbReference>